<accession>A0ABU5YCJ8</accession>
<organism evidence="1 2">
    <name type="scientific">Capnocytophaga gingivalis</name>
    <dbReference type="NCBI Taxonomy" id="1017"/>
    <lineage>
        <taxon>Bacteria</taxon>
        <taxon>Pseudomonadati</taxon>
        <taxon>Bacteroidota</taxon>
        <taxon>Flavobacteriia</taxon>
        <taxon>Flavobacteriales</taxon>
        <taxon>Flavobacteriaceae</taxon>
        <taxon>Capnocytophaga</taxon>
    </lineage>
</organism>
<evidence type="ECO:0000313" key="1">
    <source>
        <dbReference type="EMBL" id="MEB3041688.1"/>
    </source>
</evidence>
<protein>
    <submittedName>
        <fullName evidence="1">Uncharacterized protein</fullName>
    </submittedName>
</protein>
<dbReference type="Proteomes" id="UP001324270">
    <property type="component" value="Unassembled WGS sequence"/>
</dbReference>
<evidence type="ECO:0000313" key="2">
    <source>
        <dbReference type="Proteomes" id="UP001324270"/>
    </source>
</evidence>
<gene>
    <name evidence="1" type="ORF">VJJ49_13475</name>
</gene>
<dbReference type="EMBL" id="JAYKBV010000027">
    <property type="protein sequence ID" value="MEB3041688.1"/>
    <property type="molecule type" value="Genomic_DNA"/>
</dbReference>
<name>A0ABU5YCJ8_9FLAO</name>
<comment type="caution">
    <text evidence="1">The sequence shown here is derived from an EMBL/GenBank/DDBJ whole genome shotgun (WGS) entry which is preliminary data.</text>
</comment>
<dbReference type="RefSeq" id="WP_314084559.1">
    <property type="nucleotide sequence ID" value="NZ_CAUPZR010000036.1"/>
</dbReference>
<reference evidence="1 2" key="1">
    <citation type="submission" date="2023-12" db="EMBL/GenBank/DDBJ databases">
        <title>Genomic sequences of Capnocytophaga and Parvimonas strains.</title>
        <authorList>
            <person name="Watt R.M."/>
            <person name="Wang M."/>
            <person name="Yang T."/>
            <person name="Tong W.M."/>
        </authorList>
    </citation>
    <scope>NUCLEOTIDE SEQUENCE [LARGE SCALE GENOMIC DNA]</scope>
    <source>
        <strain evidence="1 2">CCUG 13156</strain>
    </source>
</reference>
<sequence>MSYAEQNIVDTYARLFENLSRFDRLELIERITLSLKKEDNKERKKDKKNKEETDFFSLFGAFPEDKTAEEMIAETKNSRQFREKDLTI</sequence>
<keyword evidence="2" id="KW-1185">Reference proteome</keyword>
<proteinExistence type="predicted"/>